<dbReference type="PANTHER" id="PTHR32309:SF13">
    <property type="entry name" value="FERRIC ENTEROBACTIN TRANSPORT PROTEIN FEPE"/>
    <property type="match status" value="1"/>
</dbReference>
<evidence type="ECO:0000256" key="1">
    <source>
        <dbReference type="SAM" id="MobiDB-lite"/>
    </source>
</evidence>
<proteinExistence type="predicted"/>
<dbReference type="InterPro" id="IPR050445">
    <property type="entry name" value="Bact_polysacc_biosynth/exp"/>
</dbReference>
<dbReference type="PANTHER" id="PTHR32309">
    <property type="entry name" value="TYROSINE-PROTEIN KINASE"/>
    <property type="match status" value="1"/>
</dbReference>
<evidence type="ECO:0000313" key="3">
    <source>
        <dbReference type="EMBL" id="GGF81815.1"/>
    </source>
</evidence>
<evidence type="ECO:0000256" key="2">
    <source>
        <dbReference type="SAM" id="Phobius"/>
    </source>
</evidence>
<keyword evidence="2" id="KW-1133">Transmembrane helix</keyword>
<name>A0ABQ1VN76_9RHOB</name>
<accession>A0ABQ1VN76</accession>
<feature type="transmembrane region" description="Helical" evidence="2">
    <location>
        <begin position="378"/>
        <end position="400"/>
    </location>
</feature>
<evidence type="ECO:0000313" key="4">
    <source>
        <dbReference type="Proteomes" id="UP000640509"/>
    </source>
</evidence>
<gene>
    <name evidence="3" type="ORF">GCM10011402_38060</name>
</gene>
<keyword evidence="2" id="KW-0812">Transmembrane</keyword>
<feature type="region of interest" description="Disordered" evidence="1">
    <location>
        <begin position="1"/>
        <end position="34"/>
    </location>
</feature>
<organism evidence="3 4">
    <name type="scientific">Paracoccus acridae</name>
    <dbReference type="NCBI Taxonomy" id="1795310"/>
    <lineage>
        <taxon>Bacteria</taxon>
        <taxon>Pseudomonadati</taxon>
        <taxon>Pseudomonadota</taxon>
        <taxon>Alphaproteobacteria</taxon>
        <taxon>Rhodobacterales</taxon>
        <taxon>Paracoccaceae</taxon>
        <taxon>Paracoccus</taxon>
    </lineage>
</organism>
<dbReference type="EMBL" id="BMIV01000041">
    <property type="protein sequence ID" value="GGF81815.1"/>
    <property type="molecule type" value="Genomic_DNA"/>
</dbReference>
<feature type="compositionally biased region" description="Polar residues" evidence="1">
    <location>
        <begin position="18"/>
        <end position="28"/>
    </location>
</feature>
<sequence length="406" mass="45161">MNQTVSLDKSVPKPVNAPETSAAETSAQKPKPPAMAARLEGRHKLVLLSFIVVVILPTLVSAWYLWGRAEDQYVSTVAFSVRKEEASPSVDILGGITQLTGGTTASDTDILYDFLRSEDIVARIDRSIDLRSRFSKAWPADPVFALDPSGSIEDLAKYWRRQVRVLYDTSTRLITLEVAAFTREDAFEIATAAFDESSRTINRLSDIAREDATRFARNELTRAQERLTETRQALTAFRIRTQIVDPMADLAGQMGVLNSLQAKLAEALISLDTLRENAQPDDQRIIQAEKTINAIRYRISEERAKVGAEGEGSGGESYAQLLAEYEKLAADMEFSEASFRSAQASYDAAIAEAQRQSRYLAAHIEPKIAEASVAPDRFWFLGSVWGVALLIWSIGLLIYYSIRDRR</sequence>
<evidence type="ECO:0008006" key="5">
    <source>
        <dbReference type="Google" id="ProtNLM"/>
    </source>
</evidence>
<dbReference type="Proteomes" id="UP000640509">
    <property type="component" value="Unassembled WGS sequence"/>
</dbReference>
<feature type="transmembrane region" description="Helical" evidence="2">
    <location>
        <begin position="45"/>
        <end position="66"/>
    </location>
</feature>
<protein>
    <recommendedName>
        <fullName evidence="5">Capsule biosynthesis protein</fullName>
    </recommendedName>
</protein>
<reference evidence="4" key="1">
    <citation type="journal article" date="2019" name="Int. J. Syst. Evol. Microbiol.">
        <title>The Global Catalogue of Microorganisms (GCM) 10K type strain sequencing project: providing services to taxonomists for standard genome sequencing and annotation.</title>
        <authorList>
            <consortium name="The Broad Institute Genomics Platform"/>
            <consortium name="The Broad Institute Genome Sequencing Center for Infectious Disease"/>
            <person name="Wu L."/>
            <person name="Ma J."/>
        </authorList>
    </citation>
    <scope>NUCLEOTIDE SEQUENCE [LARGE SCALE GENOMIC DNA]</scope>
    <source>
        <strain evidence="4">CGMCC 1.15419</strain>
    </source>
</reference>
<keyword evidence="4" id="KW-1185">Reference proteome</keyword>
<keyword evidence="2" id="KW-0472">Membrane</keyword>
<comment type="caution">
    <text evidence="3">The sequence shown here is derived from an EMBL/GenBank/DDBJ whole genome shotgun (WGS) entry which is preliminary data.</text>
</comment>
<dbReference type="RefSeq" id="WP_229665497.1">
    <property type="nucleotide sequence ID" value="NZ_BMIV01000041.1"/>
</dbReference>